<dbReference type="Proteomes" id="UP001231124">
    <property type="component" value="Unassembled WGS sequence"/>
</dbReference>
<organism evidence="3 4">
    <name type="scientific">Methylobacterium aerolatum</name>
    <dbReference type="NCBI Taxonomy" id="418708"/>
    <lineage>
        <taxon>Bacteria</taxon>
        <taxon>Pseudomonadati</taxon>
        <taxon>Pseudomonadota</taxon>
        <taxon>Alphaproteobacteria</taxon>
        <taxon>Hyphomicrobiales</taxon>
        <taxon>Methylobacteriaceae</taxon>
        <taxon>Methylobacterium</taxon>
    </lineage>
</organism>
<accession>A0ABU0I435</accession>
<dbReference type="EMBL" id="JAUSVP010000014">
    <property type="protein sequence ID" value="MDQ0449371.1"/>
    <property type="molecule type" value="Genomic_DNA"/>
</dbReference>
<dbReference type="Pfam" id="PF05016">
    <property type="entry name" value="ParE_toxin"/>
    <property type="match status" value="1"/>
</dbReference>
<proteinExistence type="inferred from homology"/>
<comment type="caution">
    <text evidence="3">The sequence shown here is derived from an EMBL/GenBank/DDBJ whole genome shotgun (WGS) entry which is preliminary data.</text>
</comment>
<dbReference type="Gene3D" id="3.30.2310.20">
    <property type="entry name" value="RelE-like"/>
    <property type="match status" value="1"/>
</dbReference>
<dbReference type="RefSeq" id="WP_238206491.1">
    <property type="nucleotide sequence ID" value="NZ_BPQE01000027.1"/>
</dbReference>
<keyword evidence="4" id="KW-1185">Reference proteome</keyword>
<keyword evidence="2" id="KW-1277">Toxin-antitoxin system</keyword>
<dbReference type="PANTHER" id="PTHR33755:SF6">
    <property type="entry name" value="PLASMID STABILIZATION SYSTEM PROTEIN"/>
    <property type="match status" value="1"/>
</dbReference>
<evidence type="ECO:0000313" key="3">
    <source>
        <dbReference type="EMBL" id="MDQ0449371.1"/>
    </source>
</evidence>
<gene>
    <name evidence="3" type="ORF">QO012_003888</name>
</gene>
<dbReference type="InterPro" id="IPR035093">
    <property type="entry name" value="RelE/ParE_toxin_dom_sf"/>
</dbReference>
<dbReference type="InterPro" id="IPR051803">
    <property type="entry name" value="TA_system_RelE-like_toxin"/>
</dbReference>
<comment type="similarity">
    <text evidence="1">Belongs to the RelE toxin family.</text>
</comment>
<evidence type="ECO:0000256" key="2">
    <source>
        <dbReference type="ARBA" id="ARBA00022649"/>
    </source>
</evidence>
<protein>
    <submittedName>
        <fullName evidence="3">Toxin ParE1/3/4</fullName>
    </submittedName>
</protein>
<evidence type="ECO:0000256" key="1">
    <source>
        <dbReference type="ARBA" id="ARBA00006226"/>
    </source>
</evidence>
<dbReference type="PANTHER" id="PTHR33755">
    <property type="entry name" value="TOXIN PARE1-RELATED"/>
    <property type="match status" value="1"/>
</dbReference>
<evidence type="ECO:0000313" key="4">
    <source>
        <dbReference type="Proteomes" id="UP001231124"/>
    </source>
</evidence>
<dbReference type="InterPro" id="IPR007712">
    <property type="entry name" value="RelE/ParE_toxin"/>
</dbReference>
<sequence length="99" mass="11157">MSRILRHPRAVDDLLDLWSYVAQDDVAAADRLLDTIQHKLELIADRPLLGRARPELAQDLHSVVVGNVVLFYRPVADGIVLIRALSRYRDLESIAFDPG</sequence>
<reference evidence="3 4" key="1">
    <citation type="submission" date="2023-07" db="EMBL/GenBank/DDBJ databases">
        <title>Genomic Encyclopedia of Type Strains, Phase IV (KMG-IV): sequencing the most valuable type-strain genomes for metagenomic binning, comparative biology and taxonomic classification.</title>
        <authorList>
            <person name="Goeker M."/>
        </authorList>
    </citation>
    <scope>NUCLEOTIDE SEQUENCE [LARGE SCALE GENOMIC DNA]</scope>
    <source>
        <strain evidence="3 4">DSM 19013</strain>
    </source>
</reference>
<name>A0ABU0I435_9HYPH</name>